<feature type="region of interest" description="Disordered" evidence="1">
    <location>
        <begin position="68"/>
        <end position="92"/>
    </location>
</feature>
<gene>
    <name evidence="2" type="ORF">SAMN04488570_0736</name>
</gene>
<evidence type="ECO:0000313" key="2">
    <source>
        <dbReference type="EMBL" id="SDR92573.1"/>
    </source>
</evidence>
<dbReference type="Proteomes" id="UP000198859">
    <property type="component" value="Chromosome I"/>
</dbReference>
<evidence type="ECO:0000256" key="1">
    <source>
        <dbReference type="SAM" id="MobiDB-lite"/>
    </source>
</evidence>
<keyword evidence="3" id="KW-1185">Reference proteome</keyword>
<reference evidence="3" key="1">
    <citation type="submission" date="2016-10" db="EMBL/GenBank/DDBJ databases">
        <authorList>
            <person name="Varghese N."/>
            <person name="Submissions S."/>
        </authorList>
    </citation>
    <scope>NUCLEOTIDE SEQUENCE [LARGE SCALE GENOMIC DNA]</scope>
    <source>
        <strain evidence="3">DSM 22127</strain>
    </source>
</reference>
<proteinExistence type="predicted"/>
<dbReference type="RefSeq" id="WP_091726208.1">
    <property type="nucleotide sequence ID" value="NZ_LT629757.1"/>
</dbReference>
<evidence type="ECO:0000313" key="3">
    <source>
        <dbReference type="Proteomes" id="UP000198859"/>
    </source>
</evidence>
<sequence>MNRGVWFVAGAGAGVYAMARARRLAEAFTPEGLRDRVAGLTLGAQLFAEEVRTGRDEKETELRHRLGLTLDGPPELDAPTDPTTTRMLEDTP</sequence>
<protein>
    <recommendedName>
        <fullName evidence="4">Secreted protein</fullName>
    </recommendedName>
</protein>
<dbReference type="InterPro" id="IPR046165">
    <property type="entry name" value="DUF6167"/>
</dbReference>
<dbReference type="AlphaFoldDB" id="A0A1H1N0J1"/>
<accession>A0A1H1N0J1</accession>
<evidence type="ECO:0008006" key="4">
    <source>
        <dbReference type="Google" id="ProtNLM"/>
    </source>
</evidence>
<dbReference type="OrthoDB" id="4952314at2"/>
<dbReference type="STRING" id="642780.SAMN04488570_0736"/>
<dbReference type="Pfam" id="PF19664">
    <property type="entry name" value="DUF6167"/>
    <property type="match status" value="1"/>
</dbReference>
<name>A0A1H1N0J1_9ACTN</name>
<dbReference type="EMBL" id="LT629757">
    <property type="protein sequence ID" value="SDR92573.1"/>
    <property type="molecule type" value="Genomic_DNA"/>
</dbReference>
<organism evidence="2 3">
    <name type="scientific">Nocardioides scoriae</name>
    <dbReference type="NCBI Taxonomy" id="642780"/>
    <lineage>
        <taxon>Bacteria</taxon>
        <taxon>Bacillati</taxon>
        <taxon>Actinomycetota</taxon>
        <taxon>Actinomycetes</taxon>
        <taxon>Propionibacteriales</taxon>
        <taxon>Nocardioidaceae</taxon>
        <taxon>Nocardioides</taxon>
    </lineage>
</organism>